<organism evidence="1 2">
    <name type="scientific">Physocladia obscura</name>
    <dbReference type="NCBI Taxonomy" id="109957"/>
    <lineage>
        <taxon>Eukaryota</taxon>
        <taxon>Fungi</taxon>
        <taxon>Fungi incertae sedis</taxon>
        <taxon>Chytridiomycota</taxon>
        <taxon>Chytridiomycota incertae sedis</taxon>
        <taxon>Chytridiomycetes</taxon>
        <taxon>Chytridiales</taxon>
        <taxon>Chytriomycetaceae</taxon>
        <taxon>Physocladia</taxon>
    </lineage>
</organism>
<dbReference type="AlphaFoldDB" id="A0AAD5XJN3"/>
<name>A0AAD5XJN3_9FUNG</name>
<proteinExistence type="predicted"/>
<evidence type="ECO:0000313" key="1">
    <source>
        <dbReference type="EMBL" id="KAJ3133956.1"/>
    </source>
</evidence>
<dbReference type="Proteomes" id="UP001211907">
    <property type="component" value="Unassembled WGS sequence"/>
</dbReference>
<protein>
    <submittedName>
        <fullName evidence="1">Uncharacterized protein</fullName>
    </submittedName>
</protein>
<sequence length="124" mass="12917">MEVDDCSDGRAIGVDFGAQIADQTVFHVAVDDNVVAVAALMDIETEKTAAVQTWVGVESTIAIVAVFVEKSVAWTPIADSYSLSVACGTAVVAVGKCSSAAVLAVAGIAETTHQWLVEFRTNQN</sequence>
<accession>A0AAD5XJN3</accession>
<gene>
    <name evidence="1" type="ORF">HK100_003945</name>
</gene>
<feature type="non-terminal residue" evidence="1">
    <location>
        <position position="124"/>
    </location>
</feature>
<evidence type="ECO:0000313" key="2">
    <source>
        <dbReference type="Proteomes" id="UP001211907"/>
    </source>
</evidence>
<comment type="caution">
    <text evidence="1">The sequence shown here is derived from an EMBL/GenBank/DDBJ whole genome shotgun (WGS) entry which is preliminary data.</text>
</comment>
<dbReference type="EMBL" id="JADGJH010000202">
    <property type="protein sequence ID" value="KAJ3133956.1"/>
    <property type="molecule type" value="Genomic_DNA"/>
</dbReference>
<keyword evidence="2" id="KW-1185">Reference proteome</keyword>
<reference evidence="1" key="1">
    <citation type="submission" date="2020-05" db="EMBL/GenBank/DDBJ databases">
        <title>Phylogenomic resolution of chytrid fungi.</title>
        <authorList>
            <person name="Stajich J.E."/>
            <person name="Amses K."/>
            <person name="Simmons R."/>
            <person name="Seto K."/>
            <person name="Myers J."/>
            <person name="Bonds A."/>
            <person name="Quandt C.A."/>
            <person name="Barry K."/>
            <person name="Liu P."/>
            <person name="Grigoriev I."/>
            <person name="Longcore J.E."/>
            <person name="James T.Y."/>
        </authorList>
    </citation>
    <scope>NUCLEOTIDE SEQUENCE</scope>
    <source>
        <strain evidence="1">JEL0513</strain>
    </source>
</reference>